<organism evidence="1 2">
    <name type="scientific">Brachionus plicatilis</name>
    <name type="common">Marine rotifer</name>
    <name type="synonym">Brachionus muelleri</name>
    <dbReference type="NCBI Taxonomy" id="10195"/>
    <lineage>
        <taxon>Eukaryota</taxon>
        <taxon>Metazoa</taxon>
        <taxon>Spiralia</taxon>
        <taxon>Gnathifera</taxon>
        <taxon>Rotifera</taxon>
        <taxon>Eurotatoria</taxon>
        <taxon>Monogononta</taxon>
        <taxon>Pseudotrocha</taxon>
        <taxon>Ploima</taxon>
        <taxon>Brachionidae</taxon>
        <taxon>Brachionus</taxon>
    </lineage>
</organism>
<dbReference type="AlphaFoldDB" id="A0A3M7SPW2"/>
<gene>
    <name evidence="1" type="ORF">BpHYR1_018326</name>
</gene>
<reference evidence="1 2" key="1">
    <citation type="journal article" date="2018" name="Sci. Rep.">
        <title>Genomic signatures of local adaptation to the degree of environmental predictability in rotifers.</title>
        <authorList>
            <person name="Franch-Gras L."/>
            <person name="Hahn C."/>
            <person name="Garcia-Roger E.M."/>
            <person name="Carmona M.J."/>
            <person name="Serra M."/>
            <person name="Gomez A."/>
        </authorList>
    </citation>
    <scope>NUCLEOTIDE SEQUENCE [LARGE SCALE GENOMIC DNA]</scope>
    <source>
        <strain evidence="1">HYR1</strain>
    </source>
</reference>
<dbReference type="Proteomes" id="UP000276133">
    <property type="component" value="Unassembled WGS sequence"/>
</dbReference>
<keyword evidence="2" id="KW-1185">Reference proteome</keyword>
<comment type="caution">
    <text evidence="1">The sequence shown here is derived from an EMBL/GenBank/DDBJ whole genome shotgun (WGS) entry which is preliminary data.</text>
</comment>
<evidence type="ECO:0000313" key="2">
    <source>
        <dbReference type="Proteomes" id="UP000276133"/>
    </source>
</evidence>
<name>A0A3M7SPW2_BRAPC</name>
<evidence type="ECO:0000313" key="1">
    <source>
        <dbReference type="EMBL" id="RNA37722.1"/>
    </source>
</evidence>
<proteinExistence type="predicted"/>
<protein>
    <submittedName>
        <fullName evidence="1">Uncharacterized protein</fullName>
    </submittedName>
</protein>
<accession>A0A3M7SPW2</accession>
<sequence>MKILKKYSQLMLCLFSLQLVVNGTLLESNLILMIKRH</sequence>
<dbReference type="EMBL" id="REGN01000992">
    <property type="protein sequence ID" value="RNA37722.1"/>
    <property type="molecule type" value="Genomic_DNA"/>
</dbReference>